<dbReference type="SUPFAM" id="SSF50341">
    <property type="entry name" value="CheW-like"/>
    <property type="match status" value="1"/>
</dbReference>
<dbReference type="Gene3D" id="2.30.30.40">
    <property type="entry name" value="SH3 Domains"/>
    <property type="match status" value="1"/>
</dbReference>
<dbReference type="GO" id="GO:0007165">
    <property type="term" value="P:signal transduction"/>
    <property type="evidence" value="ECO:0007669"/>
    <property type="project" value="InterPro"/>
</dbReference>
<dbReference type="PANTHER" id="PTHR22617:SF23">
    <property type="entry name" value="CHEMOTAXIS PROTEIN CHEW"/>
    <property type="match status" value="1"/>
</dbReference>
<sequence length="141" mass="16485">MNYYLEFLINNINFAVPIKEVKEIVRPKSVLQEKKIPRNLVGFFRLRDRKIPLYDLPKILKLDTEDVFEVILSEIRETYIGFKVTKVLGIIKSETLLPFPELVKPMGCFEGLVQVDGRLVQVLSLEKIMSPVRFKTLKKYL</sequence>
<gene>
    <name evidence="2" type="ORF">ENI34_03215</name>
</gene>
<feature type="domain" description="CheW-like" evidence="1">
    <location>
        <begin position="1"/>
        <end position="134"/>
    </location>
</feature>
<dbReference type="InterPro" id="IPR002545">
    <property type="entry name" value="CheW-lke_dom"/>
</dbReference>
<organism evidence="2 3">
    <name type="scientific">candidate division WOR-3 bacterium</name>
    <dbReference type="NCBI Taxonomy" id="2052148"/>
    <lineage>
        <taxon>Bacteria</taxon>
        <taxon>Bacteria division WOR-3</taxon>
    </lineage>
</organism>
<dbReference type="InterPro" id="IPR039315">
    <property type="entry name" value="CheW"/>
</dbReference>
<name>A0A9C9ELQ7_UNCW3</name>
<dbReference type="Gene3D" id="2.40.50.180">
    <property type="entry name" value="CheA-289, Domain 4"/>
    <property type="match status" value="1"/>
</dbReference>
<dbReference type="Pfam" id="PF01584">
    <property type="entry name" value="CheW"/>
    <property type="match status" value="1"/>
</dbReference>
<dbReference type="PANTHER" id="PTHR22617">
    <property type="entry name" value="CHEMOTAXIS SENSOR HISTIDINE KINASE-RELATED"/>
    <property type="match status" value="1"/>
</dbReference>
<dbReference type="InterPro" id="IPR036061">
    <property type="entry name" value="CheW-like_dom_sf"/>
</dbReference>
<dbReference type="SMART" id="SM00260">
    <property type="entry name" value="CheW"/>
    <property type="match status" value="1"/>
</dbReference>
<dbReference type="GO" id="GO:0006935">
    <property type="term" value="P:chemotaxis"/>
    <property type="evidence" value="ECO:0007669"/>
    <property type="project" value="InterPro"/>
</dbReference>
<evidence type="ECO:0000313" key="2">
    <source>
        <dbReference type="EMBL" id="HEC78136.1"/>
    </source>
</evidence>
<dbReference type="AlphaFoldDB" id="A0A9C9ELQ7"/>
<dbReference type="Proteomes" id="UP000885826">
    <property type="component" value="Unassembled WGS sequence"/>
</dbReference>
<comment type="caution">
    <text evidence="2">The sequence shown here is derived from an EMBL/GenBank/DDBJ whole genome shotgun (WGS) entry which is preliminary data.</text>
</comment>
<dbReference type="EMBL" id="DRIG01000035">
    <property type="protein sequence ID" value="HEC78136.1"/>
    <property type="molecule type" value="Genomic_DNA"/>
</dbReference>
<accession>A0A9C9ELQ7</accession>
<evidence type="ECO:0000259" key="1">
    <source>
        <dbReference type="PROSITE" id="PS50851"/>
    </source>
</evidence>
<dbReference type="PROSITE" id="PS50851">
    <property type="entry name" value="CHEW"/>
    <property type="match status" value="1"/>
</dbReference>
<dbReference type="GO" id="GO:0005829">
    <property type="term" value="C:cytosol"/>
    <property type="evidence" value="ECO:0007669"/>
    <property type="project" value="TreeGrafter"/>
</dbReference>
<evidence type="ECO:0000313" key="3">
    <source>
        <dbReference type="Proteomes" id="UP000885826"/>
    </source>
</evidence>
<reference evidence="2" key="1">
    <citation type="journal article" date="2020" name="mSystems">
        <title>Genome- and Community-Level Interaction Insights into Carbon Utilization and Element Cycling Functions of Hydrothermarchaeota in Hydrothermal Sediment.</title>
        <authorList>
            <person name="Zhou Z."/>
            <person name="Liu Y."/>
            <person name="Xu W."/>
            <person name="Pan J."/>
            <person name="Luo Z.H."/>
            <person name="Li M."/>
        </authorList>
    </citation>
    <scope>NUCLEOTIDE SEQUENCE</scope>
    <source>
        <strain evidence="2">HyVt-388</strain>
    </source>
</reference>
<protein>
    <submittedName>
        <fullName evidence="2">Chemotaxis protein CheW</fullName>
    </submittedName>
</protein>
<proteinExistence type="predicted"/>